<dbReference type="RefSeq" id="YP_009300829.1">
    <property type="nucleotide sequence ID" value="NC_031226.1"/>
</dbReference>
<accession>A0A142KCM2</accession>
<organism evidence="2 3">
    <name type="scientific">Gordonia phage BaxterFox</name>
    <dbReference type="NCBI Taxonomy" id="1821549"/>
    <lineage>
        <taxon>Viruses</taxon>
        <taxon>Duplodnaviria</taxon>
        <taxon>Heunggongvirae</taxon>
        <taxon>Uroviricota</taxon>
        <taxon>Caudoviricetes</taxon>
        <taxon>Nymbaxtervirinae</taxon>
        <taxon>Baxterfoxvirus</taxon>
        <taxon>Baxterfoxvirus baxterfox</taxon>
        <taxon>Baxtervirus baxterfox</taxon>
    </lineage>
</organism>
<sequence length="53" mass="5779">MSAAVWRPTRREAHPVLGIEQFRCNGTVALVVELPDGSKCELTAVADDIEVRA</sequence>
<keyword evidence="3" id="KW-1185">Reference proteome</keyword>
<evidence type="ECO:0000259" key="1">
    <source>
        <dbReference type="Pfam" id="PF24009"/>
    </source>
</evidence>
<reference evidence="3" key="1">
    <citation type="submission" date="2016-03" db="EMBL/GenBank/DDBJ databases">
        <authorList>
            <person name="Ploux O."/>
        </authorList>
    </citation>
    <scope>NUCLEOTIDE SEQUENCE [LARGE SCALE GENOMIC DNA]</scope>
</reference>
<dbReference type="KEGG" id="vg:29123680"/>
<dbReference type="GeneID" id="29123680"/>
<dbReference type="OrthoDB" id="25721at10239"/>
<protein>
    <recommendedName>
        <fullName evidence="1">DUF7323 domain-containing protein</fullName>
    </recommendedName>
</protein>
<dbReference type="Pfam" id="PF24009">
    <property type="entry name" value="DUF7323"/>
    <property type="match status" value="1"/>
</dbReference>
<evidence type="ECO:0000313" key="2">
    <source>
        <dbReference type="EMBL" id="AMS03855.1"/>
    </source>
</evidence>
<dbReference type="InterPro" id="IPR055747">
    <property type="entry name" value="DUF7323"/>
</dbReference>
<dbReference type="EMBL" id="KU963263">
    <property type="protein sequence ID" value="AMS03855.1"/>
    <property type="molecule type" value="Genomic_DNA"/>
</dbReference>
<name>A0A142KCM2_9CAUD</name>
<feature type="domain" description="DUF7323" evidence="1">
    <location>
        <begin position="1"/>
        <end position="52"/>
    </location>
</feature>
<proteinExistence type="predicted"/>
<gene>
    <name evidence="2" type="primary">45</name>
    <name evidence="2" type="ORF">SEA_BAXTERFOX_45</name>
</gene>
<evidence type="ECO:0000313" key="3">
    <source>
        <dbReference type="Proteomes" id="UP000203465"/>
    </source>
</evidence>
<dbReference type="Proteomes" id="UP000203465">
    <property type="component" value="Segment"/>
</dbReference>